<proteinExistence type="predicted"/>
<dbReference type="AlphaFoldDB" id="A0A829YIW2"/>
<protein>
    <submittedName>
        <fullName evidence="2">Uncharacterized protein</fullName>
    </submittedName>
</protein>
<keyword evidence="3" id="KW-1185">Reference proteome</keyword>
<gene>
    <name evidence="2" type="ORF">GCM10011487_44560</name>
</gene>
<comment type="caution">
    <text evidence="2">The sequence shown here is derived from an EMBL/GenBank/DDBJ whole genome shotgun (WGS) entry which is preliminary data.</text>
</comment>
<dbReference type="EMBL" id="BLJN01000004">
    <property type="protein sequence ID" value="GFE82456.1"/>
    <property type="molecule type" value="Genomic_DNA"/>
</dbReference>
<evidence type="ECO:0000313" key="3">
    <source>
        <dbReference type="Proteomes" id="UP000445000"/>
    </source>
</evidence>
<sequence length="75" mass="8378">MTNAAIVRNAKHEWFQPVGVRQTGQRRKDGHKYLLQQFIAQYAVALIGSHDPREGGGELRDDSICIHPDHSPGSD</sequence>
<name>A0A829YIW2_9GAMM</name>
<accession>A0A829YIW2</accession>
<feature type="region of interest" description="Disordered" evidence="1">
    <location>
        <begin position="50"/>
        <end position="75"/>
    </location>
</feature>
<reference evidence="3" key="1">
    <citation type="submission" date="2020-01" db="EMBL/GenBank/DDBJ databases">
        <title>'Steroidobacter agaridevorans' sp. nov., agar-degrading bacteria isolated from rhizosphere soils.</title>
        <authorList>
            <person name="Ikenaga M."/>
            <person name="Kataoka M."/>
            <person name="Murouchi A."/>
            <person name="Katsuragi S."/>
            <person name="Sakai M."/>
        </authorList>
    </citation>
    <scope>NUCLEOTIDE SEQUENCE [LARGE SCALE GENOMIC DNA]</scope>
    <source>
        <strain evidence="3">YU21-B</strain>
    </source>
</reference>
<dbReference type="Proteomes" id="UP000445000">
    <property type="component" value="Unassembled WGS sequence"/>
</dbReference>
<organism evidence="2 3">
    <name type="scientific">Steroidobacter agaridevorans</name>
    <dbReference type="NCBI Taxonomy" id="2695856"/>
    <lineage>
        <taxon>Bacteria</taxon>
        <taxon>Pseudomonadati</taxon>
        <taxon>Pseudomonadota</taxon>
        <taxon>Gammaproteobacteria</taxon>
        <taxon>Steroidobacterales</taxon>
        <taxon>Steroidobacteraceae</taxon>
        <taxon>Steroidobacter</taxon>
    </lineage>
</organism>
<evidence type="ECO:0000313" key="2">
    <source>
        <dbReference type="EMBL" id="GFE82456.1"/>
    </source>
</evidence>
<evidence type="ECO:0000256" key="1">
    <source>
        <dbReference type="SAM" id="MobiDB-lite"/>
    </source>
</evidence>